<dbReference type="EMBL" id="JAWXYG010000012">
    <property type="protein sequence ID" value="KAK4257184.1"/>
    <property type="molecule type" value="Genomic_DNA"/>
</dbReference>
<feature type="domain" description="Reverse transcriptase" evidence="1">
    <location>
        <begin position="473"/>
        <end position="754"/>
    </location>
</feature>
<dbReference type="Gene3D" id="3.60.10.10">
    <property type="entry name" value="Endonuclease/exonuclease/phosphatase"/>
    <property type="match status" value="1"/>
</dbReference>
<dbReference type="Pfam" id="PF13966">
    <property type="entry name" value="zf-RVT"/>
    <property type="match status" value="1"/>
</dbReference>
<protein>
    <recommendedName>
        <fullName evidence="1">Reverse transcriptase domain-containing protein</fullName>
    </recommendedName>
</protein>
<dbReference type="Gene3D" id="3.30.420.10">
    <property type="entry name" value="Ribonuclease H-like superfamily/Ribonuclease H"/>
    <property type="match status" value="1"/>
</dbReference>
<keyword evidence="3" id="KW-1185">Reference proteome</keyword>
<dbReference type="InterPro" id="IPR036691">
    <property type="entry name" value="Endo/exonu/phosph_ase_sf"/>
</dbReference>
<dbReference type="CDD" id="cd01650">
    <property type="entry name" value="RT_nLTR_like"/>
    <property type="match status" value="1"/>
</dbReference>
<dbReference type="GO" id="GO:0004523">
    <property type="term" value="F:RNA-DNA hybrid ribonuclease activity"/>
    <property type="evidence" value="ECO:0007669"/>
    <property type="project" value="InterPro"/>
</dbReference>
<comment type="caution">
    <text evidence="2">The sequence shown here is derived from an EMBL/GenBank/DDBJ whole genome shotgun (WGS) entry which is preliminary data.</text>
</comment>
<dbReference type="Proteomes" id="UP001293593">
    <property type="component" value="Unassembled WGS sequence"/>
</dbReference>
<gene>
    <name evidence="2" type="ORF">QN277_006806</name>
</gene>
<evidence type="ECO:0000313" key="3">
    <source>
        <dbReference type="Proteomes" id="UP001293593"/>
    </source>
</evidence>
<dbReference type="InterPro" id="IPR000477">
    <property type="entry name" value="RT_dom"/>
</dbReference>
<dbReference type="InterPro" id="IPR002156">
    <property type="entry name" value="RNaseH_domain"/>
</dbReference>
<dbReference type="InterPro" id="IPR005135">
    <property type="entry name" value="Endo/exonuclease/phosphatase"/>
</dbReference>
<dbReference type="PANTHER" id="PTHR33116:SF70">
    <property type="entry name" value="NON-LTR RETROELEMENT REVERSE TRANSCRIPTASE-LIKE PROTEIN"/>
    <property type="match status" value="1"/>
</dbReference>
<dbReference type="Pfam" id="PF03372">
    <property type="entry name" value="Exo_endo_phos"/>
    <property type="match status" value="1"/>
</dbReference>
<dbReference type="SUPFAM" id="SSF53098">
    <property type="entry name" value="Ribonuclease H-like"/>
    <property type="match status" value="1"/>
</dbReference>
<dbReference type="SUPFAM" id="SSF56672">
    <property type="entry name" value="DNA/RNA polymerases"/>
    <property type="match status" value="1"/>
</dbReference>
<dbReference type="SUPFAM" id="SSF56219">
    <property type="entry name" value="DNase I-like"/>
    <property type="match status" value="1"/>
</dbReference>
<proteinExistence type="predicted"/>
<dbReference type="Pfam" id="PF13456">
    <property type="entry name" value="RVT_3"/>
    <property type="match status" value="1"/>
</dbReference>
<sequence length="1363" mass="157574">MFIASWNCRGAGSRTFPLTFKDIVNKYCIDIFCLMEPRISGDRANMVCRKLGFSNWIRVESTGFSGGIWLLWNKDKFDITYILSTTQLLHCEIRELSTNIRYLVTAVYGETNLAGRASLWSSLRSLDSHASLPWLVLGDFNAFLSPNDKLGGADPPWASIRQFKDCIDDTSLIEARVQGEKFTWEWNGLKERLDWVFTNLTWLNQFPSFTVRHELKFNSDHRIVVVNTNPSPERRIFKKPFSYQIAWSLENDFKDIIKEAWHEKNWIQGLQIFQTTARNWHDTRVGNFSKKKRELIRRLEGIDKSRRDNLHTGLYRLEKKLWNEYHKVATQEELFWFQRSRCNWLQSGDRNTRFFHASAVIKRRKFRVDAIQNDAGEWVEDQQTAKMMAHDFFLNLYSRDDSVKDPNELCSNFPVIDTHELHMLAKKVTAIEIKNAAFAMGAFKAPGPDGIQAHFFQSQWDIVGPIICDFIEQCFDNPSYMTSINKSRVVLIPKVDNPISLRDFRPISLCNVSFKIITKVLANRFRGVMSTIVGPEQCSFIAGRSTCDNILIAQEIIHSMRMRGRKKGFVAIKIDMEKAFDRLDWGFIKNTLVGLQLADNLINLIMACVSTTSMSILWNGEGSPCFTPSRGVRQGDPLSPYIFVLCMERLGHLIRAECEARRWKPFSFKRSGPHISHLFFADDLILFTEASPNQMEEVRRVMKNFCETSGHRINLAKSRMFCSLNVNFNRAMELSQLLGIGLTSDLGKYLGVPVIHKRVTRTTYYPIVQKTKKKLSAWKSKFLTIAGRSVLIKSVLSALPSYCMQSTLLPICTINELDKISRRFLWSQEEEGKKMHLIAWEKVTQAKKQGGLGFKNLRRQNKAFIMKLCWSLLTKKHDLWVQCLWAKYNCGNLSLPKVSKKRSSSPAWKAITQVWEKFLSGVGKKVNNGGGTKFWHDLWLPMDRPLMAFVADPSVIIEEDTVRDQLLGNGQWDIDKWRGILPFSIINTISKIPPPSSNLPDCFIWRPATDGCFSVKSAYNYLSDHERPRDSGFWASLWRWQIPEKVKFFMWQVAHERLVTNSLRAKRGLTDDNICPFPCNSEETVTHIIRDCDRAKDFWKQILRTNLFSKFFSGNLQAWLNWNVRHNPANRRFQNLSWPRVFSLGCWILWTTRCKFLFNGVETHTREMIHLCNYLLMENSSNQVLTHKIFQLGRIVEESWTPPPVDTVRIDVDGSVRHYRQAACGGVIRNSHGHWLMGFHKSLGQHSPIEAEILAIMVGLTVGHQMGFQRIHLYSDSIEAINILMRDCPTDHPLRDIITDTRDLLFQDCSVQLHYSPRENIFCADFMAKHGHEDQHGPDLVLLPTVPTSCLSMYLRDRSVCHL</sequence>
<name>A0AAE1M9S1_9FABA</name>
<dbReference type="PANTHER" id="PTHR33116">
    <property type="entry name" value="REVERSE TRANSCRIPTASE ZINC-BINDING DOMAIN-CONTAINING PROTEIN-RELATED-RELATED"/>
    <property type="match status" value="1"/>
</dbReference>
<dbReference type="InterPro" id="IPR036397">
    <property type="entry name" value="RNaseH_sf"/>
</dbReference>
<dbReference type="InterPro" id="IPR044730">
    <property type="entry name" value="RNase_H-like_dom_plant"/>
</dbReference>
<dbReference type="InterPro" id="IPR026960">
    <property type="entry name" value="RVT-Znf"/>
</dbReference>
<evidence type="ECO:0000313" key="2">
    <source>
        <dbReference type="EMBL" id="KAK4257184.1"/>
    </source>
</evidence>
<evidence type="ECO:0000259" key="1">
    <source>
        <dbReference type="PROSITE" id="PS50878"/>
    </source>
</evidence>
<organism evidence="2 3">
    <name type="scientific">Acacia crassicarpa</name>
    <name type="common">northern wattle</name>
    <dbReference type="NCBI Taxonomy" id="499986"/>
    <lineage>
        <taxon>Eukaryota</taxon>
        <taxon>Viridiplantae</taxon>
        <taxon>Streptophyta</taxon>
        <taxon>Embryophyta</taxon>
        <taxon>Tracheophyta</taxon>
        <taxon>Spermatophyta</taxon>
        <taxon>Magnoliopsida</taxon>
        <taxon>eudicotyledons</taxon>
        <taxon>Gunneridae</taxon>
        <taxon>Pentapetalae</taxon>
        <taxon>rosids</taxon>
        <taxon>fabids</taxon>
        <taxon>Fabales</taxon>
        <taxon>Fabaceae</taxon>
        <taxon>Caesalpinioideae</taxon>
        <taxon>mimosoid clade</taxon>
        <taxon>Acacieae</taxon>
        <taxon>Acacia</taxon>
    </lineage>
</organism>
<dbReference type="Pfam" id="PF00078">
    <property type="entry name" value="RVT_1"/>
    <property type="match status" value="1"/>
</dbReference>
<dbReference type="InterPro" id="IPR043502">
    <property type="entry name" value="DNA/RNA_pol_sf"/>
</dbReference>
<reference evidence="2" key="1">
    <citation type="submission" date="2023-10" db="EMBL/GenBank/DDBJ databases">
        <title>Chromosome-level genome of the transformable northern wattle, Acacia crassicarpa.</title>
        <authorList>
            <person name="Massaro I."/>
            <person name="Sinha N.R."/>
            <person name="Poethig S."/>
            <person name="Leichty A.R."/>
        </authorList>
    </citation>
    <scope>NUCLEOTIDE SEQUENCE</scope>
    <source>
        <strain evidence="2">Acra3RX</strain>
        <tissue evidence="2">Leaf</tissue>
    </source>
</reference>
<accession>A0AAE1M9S1</accession>
<dbReference type="PROSITE" id="PS50878">
    <property type="entry name" value="RT_POL"/>
    <property type="match status" value="1"/>
</dbReference>
<dbReference type="InterPro" id="IPR012337">
    <property type="entry name" value="RNaseH-like_sf"/>
</dbReference>
<dbReference type="GO" id="GO:0003676">
    <property type="term" value="F:nucleic acid binding"/>
    <property type="evidence" value="ECO:0007669"/>
    <property type="project" value="InterPro"/>
</dbReference>
<dbReference type="CDD" id="cd06222">
    <property type="entry name" value="RNase_H_like"/>
    <property type="match status" value="1"/>
</dbReference>